<sequence length="75" mass="8903">MRCPRVAIYQDIIEEHQHEASEIRTENLVHQGLKRSRRICKPKRHNHELKQPFMCAKCHLMYVRGKRANLMIAGP</sequence>
<accession>A0A0A8Y9S3</accession>
<evidence type="ECO:0000313" key="1">
    <source>
        <dbReference type="EMBL" id="JAD22095.1"/>
    </source>
</evidence>
<dbReference type="EMBL" id="GBRH01275800">
    <property type="protein sequence ID" value="JAD22095.1"/>
    <property type="molecule type" value="Transcribed_RNA"/>
</dbReference>
<protein>
    <submittedName>
        <fullName evidence="1">Uncharacterized protein</fullName>
    </submittedName>
</protein>
<name>A0A0A8Y9S3_ARUDO</name>
<proteinExistence type="predicted"/>
<dbReference type="AlphaFoldDB" id="A0A0A8Y9S3"/>
<organism evidence="1">
    <name type="scientific">Arundo donax</name>
    <name type="common">Giant reed</name>
    <name type="synonym">Donax arundinaceus</name>
    <dbReference type="NCBI Taxonomy" id="35708"/>
    <lineage>
        <taxon>Eukaryota</taxon>
        <taxon>Viridiplantae</taxon>
        <taxon>Streptophyta</taxon>
        <taxon>Embryophyta</taxon>
        <taxon>Tracheophyta</taxon>
        <taxon>Spermatophyta</taxon>
        <taxon>Magnoliopsida</taxon>
        <taxon>Liliopsida</taxon>
        <taxon>Poales</taxon>
        <taxon>Poaceae</taxon>
        <taxon>PACMAD clade</taxon>
        <taxon>Arundinoideae</taxon>
        <taxon>Arundineae</taxon>
        <taxon>Arundo</taxon>
    </lineage>
</organism>
<reference evidence="1" key="2">
    <citation type="journal article" date="2015" name="Data Brief">
        <title>Shoot transcriptome of the giant reed, Arundo donax.</title>
        <authorList>
            <person name="Barrero R.A."/>
            <person name="Guerrero F.D."/>
            <person name="Moolhuijzen P."/>
            <person name="Goolsby J.A."/>
            <person name="Tidwell J."/>
            <person name="Bellgard S.E."/>
            <person name="Bellgard M.I."/>
        </authorList>
    </citation>
    <scope>NUCLEOTIDE SEQUENCE</scope>
    <source>
        <tissue evidence="1">Shoot tissue taken approximately 20 cm above the soil surface</tissue>
    </source>
</reference>
<reference evidence="1" key="1">
    <citation type="submission" date="2014-09" db="EMBL/GenBank/DDBJ databases">
        <authorList>
            <person name="Magalhaes I.L.F."/>
            <person name="Oliveira U."/>
            <person name="Santos F.R."/>
            <person name="Vidigal T.H.D.A."/>
            <person name="Brescovit A.D."/>
            <person name="Santos A.J."/>
        </authorList>
    </citation>
    <scope>NUCLEOTIDE SEQUENCE</scope>
    <source>
        <tissue evidence="1">Shoot tissue taken approximately 20 cm above the soil surface</tissue>
    </source>
</reference>